<proteinExistence type="predicted"/>
<dbReference type="KEGG" id="mpe:MYPE8800"/>
<reference evidence="1 2" key="1">
    <citation type="journal article" date="2002" name="Nucleic Acids Res.">
        <title>The complete genomic sequence of Mycoplasma penetrans, an intracellular bacterial pathogen in humans.</title>
        <authorList>
            <person name="Sasaki Y."/>
            <person name="Ishikawa J."/>
            <person name="Yamashita A."/>
            <person name="Oshima K."/>
            <person name="Kenri T."/>
            <person name="Furuya K."/>
            <person name="Yoshino C."/>
            <person name="Horino A."/>
            <person name="Shiba T."/>
            <person name="Sasaki T."/>
            <person name="Hattori M."/>
        </authorList>
    </citation>
    <scope>NUCLEOTIDE SEQUENCE [LARGE SCALE GENOMIC DNA]</scope>
    <source>
        <strain evidence="1 2">HF-2</strain>
    </source>
</reference>
<name>Q8EUP1_MALP2</name>
<keyword evidence="2" id="KW-1185">Reference proteome</keyword>
<dbReference type="HOGENOM" id="CLU_1561238_0_0_14"/>
<dbReference type="EMBL" id="BA000026">
    <property type="protein sequence ID" value="BAC44671.1"/>
    <property type="molecule type" value="Genomic_DNA"/>
</dbReference>
<accession>Q8EUP1</accession>
<evidence type="ECO:0000313" key="1">
    <source>
        <dbReference type="EMBL" id="BAC44671.1"/>
    </source>
</evidence>
<organism evidence="1 2">
    <name type="scientific">Malacoplasma penetrans (strain HF-2)</name>
    <name type="common">Mycoplasma penetrans</name>
    <dbReference type="NCBI Taxonomy" id="272633"/>
    <lineage>
        <taxon>Bacteria</taxon>
        <taxon>Bacillati</taxon>
        <taxon>Mycoplasmatota</taxon>
        <taxon>Mycoplasmoidales</taxon>
        <taxon>Mycoplasmoidaceae</taxon>
        <taxon>Malacoplasma</taxon>
    </lineage>
</organism>
<dbReference type="Proteomes" id="UP000002522">
    <property type="component" value="Chromosome"/>
</dbReference>
<sequence length="171" mass="20371">MMKKYYKKIKKFIFNRLLDPVTFRTEKNAKIAKLHALNKSIYKYNKLWVNGLNINKQVLHIKKQEQLDEFVMGLLTLDRNIIYLCNSNIILKAKDFNTEFELIETDTNWSVVNIHENISPESEIKFDFSNNPKIPYYWIAKPGFCNFNKINESTKLSTNYRSSESDYFSFE</sequence>
<gene>
    <name evidence="1" type="ordered locus">MYPE8800</name>
</gene>
<protein>
    <submittedName>
        <fullName evidence="1">Uncharacterized protein</fullName>
    </submittedName>
</protein>
<dbReference type="InParanoid" id="Q8EUP1"/>
<evidence type="ECO:0000313" key="2">
    <source>
        <dbReference type="Proteomes" id="UP000002522"/>
    </source>
</evidence>
<dbReference type="AlphaFoldDB" id="Q8EUP1"/>